<gene>
    <name evidence="1" type="ORF">pgond44_13571</name>
</gene>
<sequence length="35" mass="4027">MMGFVAVGGPLVLLYSYFVYKTFWGEIKLDSDESY</sequence>
<protein>
    <submittedName>
        <fullName evidence="1">Cytochrome d ubiquinol oxidase subunit II CydB</fullName>
    </submittedName>
</protein>
<dbReference type="AlphaFoldDB" id="N1WS79"/>
<name>N1WS79_9FLAO</name>
<proteinExistence type="predicted"/>
<keyword evidence="2" id="KW-1185">Reference proteome</keyword>
<dbReference type="eggNOG" id="COG1294">
    <property type="taxonomic scope" value="Bacteria"/>
</dbReference>
<comment type="caution">
    <text evidence="1">The sequence shown here is derived from an EMBL/GenBank/DDBJ whole genome shotgun (WGS) entry which is preliminary data.</text>
</comment>
<dbReference type="PATRIC" id="fig|1189619.4.peg.2798"/>
<evidence type="ECO:0000313" key="2">
    <source>
        <dbReference type="Proteomes" id="UP000012317"/>
    </source>
</evidence>
<dbReference type="EMBL" id="APLF01000019">
    <property type="protein sequence ID" value="EMY80077.1"/>
    <property type="molecule type" value="Genomic_DNA"/>
</dbReference>
<accession>N1WS79</accession>
<evidence type="ECO:0000313" key="1">
    <source>
        <dbReference type="EMBL" id="EMY80077.1"/>
    </source>
</evidence>
<reference evidence="1 2" key="1">
    <citation type="journal article" date="2014" name="Genome Biol. Evol.">
        <title>Extensive gene acquisition in the extremely psychrophilic bacterial species Psychroflexus torquis and the link to sea-ice ecosystem specialism.</title>
        <authorList>
            <person name="Feng S."/>
            <person name="Powell S.M."/>
            <person name="Wilson R."/>
            <person name="Bowman J.P."/>
        </authorList>
    </citation>
    <scope>NUCLEOTIDE SEQUENCE [LARGE SCALE GENOMIC DNA]</scope>
    <source>
        <strain evidence="1 2">ACAM 44</strain>
    </source>
</reference>
<dbReference type="Proteomes" id="UP000012317">
    <property type="component" value="Unassembled WGS sequence"/>
</dbReference>
<organism evidence="1 2">
    <name type="scientific">Psychroflexus gondwanensis ACAM 44</name>
    <dbReference type="NCBI Taxonomy" id="1189619"/>
    <lineage>
        <taxon>Bacteria</taxon>
        <taxon>Pseudomonadati</taxon>
        <taxon>Bacteroidota</taxon>
        <taxon>Flavobacteriia</taxon>
        <taxon>Flavobacteriales</taxon>
        <taxon>Flavobacteriaceae</taxon>
        <taxon>Psychroflexus</taxon>
    </lineage>
</organism>